<feature type="transmembrane region" description="Helical" evidence="1">
    <location>
        <begin position="67"/>
        <end position="92"/>
    </location>
</feature>
<dbReference type="Gene3D" id="1.20.1530.20">
    <property type="match status" value="1"/>
</dbReference>
<feature type="transmembrane region" description="Helical" evidence="1">
    <location>
        <begin position="160"/>
        <end position="182"/>
    </location>
</feature>
<feature type="transmembrane region" description="Helical" evidence="1">
    <location>
        <begin position="98"/>
        <end position="119"/>
    </location>
</feature>
<evidence type="ECO:0000313" key="3">
    <source>
        <dbReference type="Proteomes" id="UP000244932"/>
    </source>
</evidence>
<accession>A0A2R8A8T3</accession>
<evidence type="ECO:0000313" key="2">
    <source>
        <dbReference type="EMBL" id="SPF28460.1"/>
    </source>
</evidence>
<feature type="transmembrane region" description="Helical" evidence="1">
    <location>
        <begin position="267"/>
        <end position="289"/>
    </location>
</feature>
<feature type="transmembrane region" description="Helical" evidence="1">
    <location>
        <begin position="12"/>
        <end position="30"/>
    </location>
</feature>
<dbReference type="InterPro" id="IPR038770">
    <property type="entry name" value="Na+/solute_symporter_sf"/>
</dbReference>
<feature type="transmembrane region" description="Helical" evidence="1">
    <location>
        <begin position="194"/>
        <end position="218"/>
    </location>
</feature>
<dbReference type="AlphaFoldDB" id="A0A2R8A8T3"/>
<keyword evidence="1" id="KW-0812">Transmembrane</keyword>
<gene>
    <name evidence="2" type="ORF">POI8812_00761</name>
</gene>
<dbReference type="RefSeq" id="WP_108781160.1">
    <property type="nucleotide sequence ID" value="NZ_OMKW01000001.1"/>
</dbReference>
<reference evidence="2 3" key="1">
    <citation type="submission" date="2018-03" db="EMBL/GenBank/DDBJ databases">
        <authorList>
            <person name="Keele B.F."/>
        </authorList>
    </citation>
    <scope>NUCLEOTIDE SEQUENCE [LARGE SCALE GENOMIC DNA]</scope>
    <source>
        <strain evidence="2 3">CeCT 8812</strain>
    </source>
</reference>
<feature type="transmembrane region" description="Helical" evidence="1">
    <location>
        <begin position="224"/>
        <end position="246"/>
    </location>
</feature>
<evidence type="ECO:0000256" key="1">
    <source>
        <dbReference type="SAM" id="Phobius"/>
    </source>
</evidence>
<dbReference type="OrthoDB" id="7865099at2"/>
<name>A0A2R8A8T3_9RHOB</name>
<proteinExistence type="predicted"/>
<keyword evidence="3" id="KW-1185">Reference proteome</keyword>
<feature type="transmembrane region" description="Helical" evidence="1">
    <location>
        <begin position="36"/>
        <end position="55"/>
    </location>
</feature>
<evidence type="ECO:0008006" key="4">
    <source>
        <dbReference type="Google" id="ProtNLM"/>
    </source>
</evidence>
<organism evidence="2 3">
    <name type="scientific">Pontivivens insulae</name>
    <dbReference type="NCBI Taxonomy" id="1639689"/>
    <lineage>
        <taxon>Bacteria</taxon>
        <taxon>Pseudomonadati</taxon>
        <taxon>Pseudomonadota</taxon>
        <taxon>Alphaproteobacteria</taxon>
        <taxon>Rhodobacterales</taxon>
        <taxon>Paracoccaceae</taxon>
        <taxon>Pontivivens</taxon>
    </lineage>
</organism>
<feature type="transmembrane region" description="Helical" evidence="1">
    <location>
        <begin position="126"/>
        <end position="148"/>
    </location>
</feature>
<protein>
    <recommendedName>
        <fullName evidence="4">Pantothenates transporter PanS</fullName>
    </recommendedName>
</protein>
<dbReference type="EMBL" id="OMKW01000001">
    <property type="protein sequence ID" value="SPF28460.1"/>
    <property type="molecule type" value="Genomic_DNA"/>
</dbReference>
<sequence>MGRVLDWIGARARWVMALGCVAALLLPGLASFLRPALPFLVCVVLAMAMARIDLAQVARDALSRRRLFEWLFLVALMMPATGAIAWLIGQFLHPNDAFALILFAAAPPIASSAGICFLMGYDARRAVEVTIFATILTPVIGPLMLDVFLDAPVALSSLDLALRLAGMIAGGITLALGIRATLGGERIGRLGRRFDGVAACVMVTFVFPLFDGVGPLVVEEPLRAVRVLVLSFVINLGLCIAIVMTGSRRIGRPAAGALGVMWGNRTVALYLAALPFDPTLALFVALYQFPMYLTPLILHALKLGHTDNMVDLRPQGGNVP</sequence>
<keyword evidence="1" id="KW-0472">Membrane</keyword>
<keyword evidence="1" id="KW-1133">Transmembrane helix</keyword>
<dbReference type="Proteomes" id="UP000244932">
    <property type="component" value="Unassembled WGS sequence"/>
</dbReference>